<dbReference type="Proteomes" id="UP000319731">
    <property type="component" value="Unassembled WGS sequence"/>
</dbReference>
<evidence type="ECO:0000259" key="1">
    <source>
        <dbReference type="SMART" id="SM00651"/>
    </source>
</evidence>
<feature type="domain" description="Sm" evidence="1">
    <location>
        <begin position="24"/>
        <end position="88"/>
    </location>
</feature>
<comment type="caution">
    <text evidence="2">The sequence shown here is derived from an EMBL/GenBank/DDBJ whole genome shotgun (WGS) entry which is preliminary data.</text>
</comment>
<dbReference type="InterPro" id="IPR001163">
    <property type="entry name" value="Sm_dom_euk/arc"/>
</dbReference>
<keyword evidence="3" id="KW-1185">Reference proteome</keyword>
<evidence type="ECO:0000313" key="3">
    <source>
        <dbReference type="Proteomes" id="UP000319731"/>
    </source>
</evidence>
<dbReference type="InterPro" id="IPR034110">
    <property type="entry name" value="LSMD1_Sm"/>
</dbReference>
<organism evidence="2 3">
    <name type="scientific">Synchytrium microbalum</name>
    <dbReference type="NCBI Taxonomy" id="1806994"/>
    <lineage>
        <taxon>Eukaryota</taxon>
        <taxon>Fungi</taxon>
        <taxon>Fungi incertae sedis</taxon>
        <taxon>Chytridiomycota</taxon>
        <taxon>Chytridiomycota incertae sedis</taxon>
        <taxon>Chytridiomycetes</taxon>
        <taxon>Synchytriales</taxon>
        <taxon>Synchytriaceae</taxon>
        <taxon>Synchytrium</taxon>
    </lineage>
</organism>
<accession>A0A507BV03</accession>
<dbReference type="GO" id="GO:0031417">
    <property type="term" value="C:NatC complex"/>
    <property type="evidence" value="ECO:0007669"/>
    <property type="project" value="InterPro"/>
</dbReference>
<dbReference type="OrthoDB" id="368909at2759"/>
<dbReference type="Pfam" id="PF01423">
    <property type="entry name" value="LSM"/>
    <property type="match status" value="1"/>
</dbReference>
<dbReference type="GeneID" id="42005108"/>
<dbReference type="SUPFAM" id="SSF50182">
    <property type="entry name" value="Sm-like ribonucleoproteins"/>
    <property type="match status" value="1"/>
</dbReference>
<dbReference type="CDD" id="cd06168">
    <property type="entry name" value="LSMD1"/>
    <property type="match status" value="1"/>
</dbReference>
<dbReference type="PANTHER" id="PTHR10701">
    <property type="entry name" value="SMALL NUCLEAR RIBONUCLEOPROTEIN-ASSOCIATED PROTEIN B AND N"/>
    <property type="match status" value="1"/>
</dbReference>
<dbReference type="SMART" id="SM00651">
    <property type="entry name" value="Sm"/>
    <property type="match status" value="1"/>
</dbReference>
<gene>
    <name evidence="2" type="ORF">SmJEL517_g03883</name>
</gene>
<dbReference type="STRING" id="1806994.A0A507BV03"/>
<proteinExistence type="predicted"/>
<reference evidence="2 3" key="1">
    <citation type="journal article" date="2019" name="Sci. Rep.">
        <title>Comparative genomics of chytrid fungi reveal insights into the obligate biotrophic and pathogenic lifestyle of Synchytrium endobioticum.</title>
        <authorList>
            <person name="van de Vossenberg B.T.L.H."/>
            <person name="Warris S."/>
            <person name="Nguyen H.D.T."/>
            <person name="van Gent-Pelzer M.P.E."/>
            <person name="Joly D.L."/>
            <person name="van de Geest H.C."/>
            <person name="Bonants P.J.M."/>
            <person name="Smith D.S."/>
            <person name="Levesque C.A."/>
            <person name="van der Lee T.A.J."/>
        </authorList>
    </citation>
    <scope>NUCLEOTIDE SEQUENCE [LARGE SCALE GENOMIC DNA]</scope>
    <source>
        <strain evidence="2 3">JEL517</strain>
    </source>
</reference>
<evidence type="ECO:0000313" key="2">
    <source>
        <dbReference type="EMBL" id="TPX33260.1"/>
    </source>
</evidence>
<dbReference type="Gene3D" id="2.30.30.100">
    <property type="match status" value="1"/>
</dbReference>
<name>A0A507BV03_9FUNG</name>
<dbReference type="AlphaFoldDB" id="A0A507BV03"/>
<protein>
    <recommendedName>
        <fullName evidence="1">Sm domain-containing protein</fullName>
    </recommendedName>
</protein>
<dbReference type="PANTHER" id="PTHR10701:SF5">
    <property type="entry name" value="N-ALPHA-ACETYLTRANSFERASE 38, NATC AUXILIARY SUBUNIT"/>
    <property type="match status" value="1"/>
</dbReference>
<dbReference type="InterPro" id="IPR050914">
    <property type="entry name" value="snRNP_SmB/NAA38-like"/>
</dbReference>
<dbReference type="InterPro" id="IPR010920">
    <property type="entry name" value="LSM_dom_sf"/>
</dbReference>
<dbReference type="RefSeq" id="XP_031024302.1">
    <property type="nucleotide sequence ID" value="XM_031169811.1"/>
</dbReference>
<sequence>MADDNPLEPTSPKEPVYNDTPNIARVRSLLNQKSKVVVTDGREFFGFFVCVDKDKNMILTATEEHHRGKVRYVGLVMIPGPHLKSWATFKPDPSMYI</sequence>
<dbReference type="EMBL" id="QEAO01000022">
    <property type="protein sequence ID" value="TPX33260.1"/>
    <property type="molecule type" value="Genomic_DNA"/>
</dbReference>